<comment type="caution">
    <text evidence="2">The sequence shown here is derived from an EMBL/GenBank/DDBJ whole genome shotgun (WGS) entry which is preliminary data.</text>
</comment>
<evidence type="ECO:0000313" key="2">
    <source>
        <dbReference type="EMBL" id="GIU42569.1"/>
    </source>
</evidence>
<organism evidence="2 3">
    <name type="scientific">Shewanella algidipiscicola</name>
    <dbReference type="NCBI Taxonomy" id="614070"/>
    <lineage>
        <taxon>Bacteria</taxon>
        <taxon>Pseudomonadati</taxon>
        <taxon>Pseudomonadota</taxon>
        <taxon>Gammaproteobacteria</taxon>
        <taxon>Alteromonadales</taxon>
        <taxon>Shewanellaceae</taxon>
        <taxon>Shewanella</taxon>
    </lineage>
</organism>
<dbReference type="PROSITE" id="PS51257">
    <property type="entry name" value="PROKAR_LIPOPROTEIN"/>
    <property type="match status" value="1"/>
</dbReference>
<evidence type="ECO:0000313" key="3">
    <source>
        <dbReference type="Proteomes" id="UP000761574"/>
    </source>
</evidence>
<reference evidence="2 3" key="1">
    <citation type="submission" date="2021-05" db="EMBL/GenBank/DDBJ databases">
        <title>Molecular characterization for Shewanella algae harboring chromosomal blaOXA-55-like strains isolated from clinical and environment sample.</title>
        <authorList>
            <person name="Ohama Y."/>
            <person name="Aoki K."/>
            <person name="Harada S."/>
            <person name="Moriya K."/>
            <person name="Ishii Y."/>
            <person name="Tateda K."/>
        </authorList>
    </citation>
    <scope>NUCLEOTIDE SEQUENCE [LARGE SCALE GENOMIC DNA]</scope>
    <source>
        <strain evidence="2 3">LMG 23746</strain>
    </source>
</reference>
<dbReference type="Proteomes" id="UP000761574">
    <property type="component" value="Unassembled WGS sequence"/>
</dbReference>
<name>A0ABQ4P543_9GAMM</name>
<proteinExistence type="predicted"/>
<dbReference type="EMBL" id="BPFB01000003">
    <property type="protein sequence ID" value="GIU42569.1"/>
    <property type="molecule type" value="Genomic_DNA"/>
</dbReference>
<gene>
    <name evidence="2" type="ORF">TUM4630_03870</name>
</gene>
<feature type="chain" id="PRO_5046341820" evidence="1">
    <location>
        <begin position="29"/>
        <end position="134"/>
    </location>
</feature>
<evidence type="ECO:0000256" key="1">
    <source>
        <dbReference type="SAM" id="SignalP"/>
    </source>
</evidence>
<protein>
    <submittedName>
        <fullName evidence="2">Uncharacterized protein</fullName>
    </submittedName>
</protein>
<keyword evidence="1" id="KW-0732">Signal</keyword>
<sequence>MQAHAKSRARLGWWLMTYLLLAGCSLQADDSQAEALPAVITEPSAASTLELERTIATLLQMQKVTLAAGAFTQTPNLTLARLEHKDANGVLIMGRDYESPRIVQLLIKDGQCLLADEQGKQSPPLTHTRCRPAK</sequence>
<accession>A0ABQ4P543</accession>
<feature type="signal peptide" evidence="1">
    <location>
        <begin position="1"/>
        <end position="28"/>
    </location>
</feature>
<keyword evidence="3" id="KW-1185">Reference proteome</keyword>
<dbReference type="RefSeq" id="WP_119977832.1">
    <property type="nucleotide sequence ID" value="NZ_BPFB01000003.1"/>
</dbReference>